<dbReference type="Pfam" id="PF21338">
    <property type="entry name" value="Top1B_N_bact"/>
    <property type="match status" value="1"/>
</dbReference>
<proteinExistence type="inferred from homology"/>
<evidence type="ECO:0000256" key="6">
    <source>
        <dbReference type="ARBA" id="ARBA00023235"/>
    </source>
</evidence>
<dbReference type="InterPro" id="IPR014711">
    <property type="entry name" value="TopoI_cat_a-hlx-sub_euk"/>
</dbReference>
<dbReference type="InterPro" id="IPR011010">
    <property type="entry name" value="DNA_brk_join_enz"/>
</dbReference>
<dbReference type="InterPro" id="IPR013500">
    <property type="entry name" value="TopoI_cat_euk"/>
</dbReference>
<dbReference type="Pfam" id="PF01028">
    <property type="entry name" value="Topoisom_I"/>
    <property type="match status" value="1"/>
</dbReference>
<dbReference type="EMBL" id="JAPDDR010000002">
    <property type="protein sequence ID" value="MCW1912626.1"/>
    <property type="molecule type" value="Genomic_DNA"/>
</dbReference>
<evidence type="ECO:0000256" key="5">
    <source>
        <dbReference type="ARBA" id="ARBA00023125"/>
    </source>
</evidence>
<sequence>MKPITDSLVPLAILKQHDLVFTHDAMPGYTRRRSGKGFSYRTPEGGVLKSKSERERITSLVIPPAYESVWICKVPNGHLQATGLDQRGRKQYRYHPEWHLLAGDRKFHLLPEFVKALPRIRRKINSALSEEGLSRERIIAGIVALLDSTGFRIGNHRYAKENRSFGITSLLSRHLSEGEGEWVLRFKGKSGKEHEAQIRDTKIAALIAELQELPGQRLFRHEDETGGWHDIGSSDVNGWLKEIGGGEFTAKQFRTWKATLRCATELGKMPPGESEAACKRAEVAAIRVTAEALNHTMATCRKYYIHPGILKAYRSGYLYRVMLAKPPRMRRADESAKLRADERRVLTLIEKYPARPRRRRG</sequence>
<dbReference type="Gene3D" id="3.30.66.10">
    <property type="entry name" value="DNA topoisomerase I domain"/>
    <property type="match status" value="1"/>
</dbReference>
<dbReference type="SUPFAM" id="SSF56349">
    <property type="entry name" value="DNA breaking-rejoining enzymes"/>
    <property type="match status" value="1"/>
</dbReference>
<name>A0ABT3FYH1_9BACT</name>
<comment type="caution">
    <text evidence="9">The sequence shown here is derived from an EMBL/GenBank/DDBJ whole genome shotgun (WGS) entry which is preliminary data.</text>
</comment>
<dbReference type="InterPro" id="IPR001631">
    <property type="entry name" value="TopoI"/>
</dbReference>
<dbReference type="Gene3D" id="1.10.132.120">
    <property type="match status" value="1"/>
</dbReference>
<dbReference type="EC" id="5.6.2.1" evidence="3"/>
<dbReference type="PROSITE" id="PS52038">
    <property type="entry name" value="TOPO_IB_2"/>
    <property type="match status" value="1"/>
</dbReference>
<feature type="domain" description="DNA topoisomerase I catalytic core eukaryotic-type" evidence="7">
    <location>
        <begin position="105"/>
        <end position="303"/>
    </location>
</feature>
<evidence type="ECO:0000259" key="7">
    <source>
        <dbReference type="Pfam" id="PF01028"/>
    </source>
</evidence>
<protein>
    <recommendedName>
        <fullName evidence="3">DNA topoisomerase</fullName>
        <ecNumber evidence="3">5.6.2.1</ecNumber>
    </recommendedName>
</protein>
<evidence type="ECO:0000259" key="8">
    <source>
        <dbReference type="Pfam" id="PF21338"/>
    </source>
</evidence>
<dbReference type="InterPro" id="IPR049331">
    <property type="entry name" value="Top1B_N_bact"/>
</dbReference>
<dbReference type="RefSeq" id="WP_264511216.1">
    <property type="nucleotide sequence ID" value="NZ_JAPDDR010000002.1"/>
</dbReference>
<keyword evidence="5" id="KW-0238">DNA-binding</keyword>
<reference evidence="9" key="1">
    <citation type="submission" date="2022-10" db="EMBL/GenBank/DDBJ databases">
        <title>Luteolibacter sp. GHJ8, whole genome shotgun sequencing project.</title>
        <authorList>
            <person name="Zhao G."/>
            <person name="Shen L."/>
        </authorList>
    </citation>
    <scope>NUCLEOTIDE SEQUENCE</scope>
    <source>
        <strain evidence="9">GHJ8</strain>
    </source>
</reference>
<keyword evidence="4" id="KW-0799">Topoisomerase</keyword>
<evidence type="ECO:0000256" key="1">
    <source>
        <dbReference type="ARBA" id="ARBA00000213"/>
    </source>
</evidence>
<gene>
    <name evidence="9" type="ORF">OJ996_03505</name>
</gene>
<evidence type="ECO:0000256" key="2">
    <source>
        <dbReference type="ARBA" id="ARBA00006645"/>
    </source>
</evidence>
<evidence type="ECO:0000313" key="9">
    <source>
        <dbReference type="EMBL" id="MCW1912626.1"/>
    </source>
</evidence>
<organism evidence="9 10">
    <name type="scientific">Luteolibacter rhizosphaerae</name>
    <dbReference type="NCBI Taxonomy" id="2989719"/>
    <lineage>
        <taxon>Bacteria</taxon>
        <taxon>Pseudomonadati</taxon>
        <taxon>Verrucomicrobiota</taxon>
        <taxon>Verrucomicrobiia</taxon>
        <taxon>Verrucomicrobiales</taxon>
        <taxon>Verrucomicrobiaceae</taxon>
        <taxon>Luteolibacter</taxon>
    </lineage>
</organism>
<dbReference type="Proteomes" id="UP001165653">
    <property type="component" value="Unassembled WGS sequence"/>
</dbReference>
<dbReference type="Gene3D" id="3.90.15.10">
    <property type="entry name" value="Topoisomerase I, Chain A, domain 3"/>
    <property type="match status" value="1"/>
</dbReference>
<accession>A0ABT3FYH1</accession>
<dbReference type="InterPro" id="IPR035447">
    <property type="entry name" value="DNA_topo_I_N_sf"/>
</dbReference>
<feature type="domain" description="DNA topoisomerase IB N-terminal" evidence="8">
    <location>
        <begin position="37"/>
        <end position="85"/>
    </location>
</feature>
<comment type="similarity">
    <text evidence="2">Belongs to the type IB topoisomerase family.</text>
</comment>
<comment type="catalytic activity">
    <reaction evidence="1">
        <text>ATP-independent breakage of single-stranded DNA, followed by passage and rejoining.</text>
        <dbReference type="EC" id="5.6.2.1"/>
    </reaction>
</comment>
<evidence type="ECO:0000256" key="3">
    <source>
        <dbReference type="ARBA" id="ARBA00012891"/>
    </source>
</evidence>
<dbReference type="SUPFAM" id="SSF55869">
    <property type="entry name" value="DNA topoisomerase I domain"/>
    <property type="match status" value="1"/>
</dbReference>
<evidence type="ECO:0000313" key="10">
    <source>
        <dbReference type="Proteomes" id="UP001165653"/>
    </source>
</evidence>
<evidence type="ECO:0000256" key="4">
    <source>
        <dbReference type="ARBA" id="ARBA00023029"/>
    </source>
</evidence>
<dbReference type="PRINTS" id="PR00416">
    <property type="entry name" value="EUTPISMRASEI"/>
</dbReference>
<keyword evidence="6" id="KW-0413">Isomerase</keyword>
<keyword evidence="10" id="KW-1185">Reference proteome</keyword>